<keyword evidence="3" id="KW-1185">Reference proteome</keyword>
<feature type="compositionally biased region" description="Basic and acidic residues" evidence="1">
    <location>
        <begin position="62"/>
        <end position="72"/>
    </location>
</feature>
<name>A0A9P7R6F4_9PEZI</name>
<evidence type="ECO:0000313" key="2">
    <source>
        <dbReference type="EMBL" id="KAG7050400.1"/>
    </source>
</evidence>
<gene>
    <name evidence="2" type="ORF">JMJ77_013150</name>
</gene>
<feature type="region of interest" description="Disordered" evidence="1">
    <location>
        <begin position="49"/>
        <end position="72"/>
    </location>
</feature>
<proteinExistence type="predicted"/>
<sequence length="72" mass="8109">SSASGIRAGISSAGTFSEVIHQNHRRVHLGYSRNTQVAKCVRYSQECGTNKHGLREPTNPFRRLEECHRSQN</sequence>
<dbReference type="AlphaFoldDB" id="A0A9P7R6F4"/>
<organism evidence="2 3">
    <name type="scientific">Colletotrichum scovillei</name>
    <dbReference type="NCBI Taxonomy" id="1209932"/>
    <lineage>
        <taxon>Eukaryota</taxon>
        <taxon>Fungi</taxon>
        <taxon>Dikarya</taxon>
        <taxon>Ascomycota</taxon>
        <taxon>Pezizomycotina</taxon>
        <taxon>Sordariomycetes</taxon>
        <taxon>Hypocreomycetidae</taxon>
        <taxon>Glomerellales</taxon>
        <taxon>Glomerellaceae</taxon>
        <taxon>Colletotrichum</taxon>
        <taxon>Colletotrichum acutatum species complex</taxon>
    </lineage>
</organism>
<evidence type="ECO:0000256" key="1">
    <source>
        <dbReference type="SAM" id="MobiDB-lite"/>
    </source>
</evidence>
<dbReference type="Proteomes" id="UP000699042">
    <property type="component" value="Unassembled WGS sequence"/>
</dbReference>
<comment type="caution">
    <text evidence="2">The sequence shown here is derived from an EMBL/GenBank/DDBJ whole genome shotgun (WGS) entry which is preliminary data.</text>
</comment>
<accession>A0A9P7R6F4</accession>
<evidence type="ECO:0000313" key="3">
    <source>
        <dbReference type="Proteomes" id="UP000699042"/>
    </source>
</evidence>
<reference evidence="2" key="1">
    <citation type="submission" date="2021-05" db="EMBL/GenBank/DDBJ databases">
        <title>Comparative genomics of three Colletotrichum scovillei strains and genetic complementation revealed genes involved fungal growth and virulence on chili pepper.</title>
        <authorList>
            <person name="Hsieh D.-K."/>
            <person name="Chuang S.-C."/>
            <person name="Chen C.-Y."/>
            <person name="Chao Y.-T."/>
            <person name="Lu M.-Y.J."/>
            <person name="Lee M.-H."/>
            <person name="Shih M.-C."/>
        </authorList>
    </citation>
    <scope>NUCLEOTIDE SEQUENCE</scope>
    <source>
        <strain evidence="2">Coll-153</strain>
    </source>
</reference>
<feature type="non-terminal residue" evidence="2">
    <location>
        <position position="72"/>
    </location>
</feature>
<protein>
    <submittedName>
        <fullName evidence="2">Uncharacterized protein</fullName>
    </submittedName>
</protein>
<dbReference type="EMBL" id="JAESDN010000005">
    <property type="protein sequence ID" value="KAG7050400.1"/>
    <property type="molecule type" value="Genomic_DNA"/>
</dbReference>